<feature type="region of interest" description="Disordered" evidence="1">
    <location>
        <begin position="461"/>
        <end position="495"/>
    </location>
</feature>
<dbReference type="Proteomes" id="UP001222932">
    <property type="component" value="Unassembled WGS sequence"/>
</dbReference>
<evidence type="ECO:0000313" key="3">
    <source>
        <dbReference type="EMBL" id="GMK58618.1"/>
    </source>
</evidence>
<evidence type="ECO:0008006" key="5">
    <source>
        <dbReference type="Google" id="ProtNLM"/>
    </source>
</evidence>
<keyword evidence="4" id="KW-1185">Reference proteome</keyword>
<feature type="region of interest" description="Disordered" evidence="1">
    <location>
        <begin position="310"/>
        <end position="372"/>
    </location>
</feature>
<reference evidence="3" key="2">
    <citation type="submission" date="2023-06" db="EMBL/GenBank/DDBJ databases">
        <authorList>
            <person name="Kobayashi Y."/>
            <person name="Kayamori A."/>
            <person name="Aoki K."/>
            <person name="Shiwa Y."/>
            <person name="Fujita N."/>
            <person name="Sugita T."/>
            <person name="Iwasaki W."/>
            <person name="Tanaka N."/>
            <person name="Takashima M."/>
        </authorList>
    </citation>
    <scope>NUCLEOTIDE SEQUENCE</scope>
    <source>
        <strain evidence="3">HIS016</strain>
    </source>
</reference>
<keyword evidence="2" id="KW-0472">Membrane</keyword>
<protein>
    <recommendedName>
        <fullName evidence="5">MARVEL domain-containing protein</fullName>
    </recommendedName>
</protein>
<comment type="caution">
    <text evidence="3">The sequence shown here is derived from an EMBL/GenBank/DDBJ whole genome shotgun (WGS) entry which is preliminary data.</text>
</comment>
<feature type="region of interest" description="Disordered" evidence="1">
    <location>
        <begin position="176"/>
        <end position="259"/>
    </location>
</feature>
<evidence type="ECO:0000313" key="4">
    <source>
        <dbReference type="Proteomes" id="UP001222932"/>
    </source>
</evidence>
<feature type="transmembrane region" description="Helical" evidence="2">
    <location>
        <begin position="7"/>
        <end position="33"/>
    </location>
</feature>
<dbReference type="AlphaFoldDB" id="A0AAD3TXC2"/>
<sequence>MKPSTVLTILYGLTLVTALVGAGFLAAFLGQLYAEDPLLVFQMPVAVWVNGVVAFFGVLIVYVVIWLIFRATHFESGFSSVVGDTFAILFFIMGGVAATAGLTGEDVFRLNCRTQPMRSDVLALCLPAAIGTAIAWAEIGLLLLTLIYIVATMRYFPDGWKHSMYRLCHPRETRPVIQLDKNDSGSAGSSFGPPYSPMERRPLVGLGPQYPLPGAPGRNRTYRSGSDSSGSLMSPISPLSPTSPMEGWQSQWGSALGKWPNPVQPGDIYPAYSGAAPTQSYWSNGPAIQRPQPLEMDRRGNRLSLSLERLVTPPSPQDPSNLSQGHFDPSPAPLANPRPLPPLPAHAQHLQTPPHAPGFGARPRSDSASSKPTLLEKECMAAIDLDAKPRHRSDSASSQPSLLEKGYLAATLSARPLSLTRDFETVSVSSNSPSWLQSKSYPPEKFTYTYEKAYTYEQAAPLTPQSPTPHSTPPITTSTRSPTSSTPPRPTTTPKMRREFRQCGNVLAPLPPPWGVDARDKDYERECERTTEVEIARARPKLSLEVQGSSSRSSGLPTPPRAHSRLPTTPGAQNGYREFGYPSDTRLPKKALLVPQPTSPGEALSMPLPPEEWEVKPVRPGFRRL</sequence>
<feature type="transmembrane region" description="Helical" evidence="2">
    <location>
        <begin position="45"/>
        <end position="69"/>
    </location>
</feature>
<reference evidence="3" key="1">
    <citation type="journal article" date="2023" name="BMC Genomics">
        <title>Chromosome-level genome assemblies of Cutaneotrichosporon spp. (Trichosporonales, Basidiomycota) reveal imbalanced evolution between nucleotide sequences and chromosome synteny.</title>
        <authorList>
            <person name="Kobayashi Y."/>
            <person name="Kayamori A."/>
            <person name="Aoki K."/>
            <person name="Shiwa Y."/>
            <person name="Matsutani M."/>
            <person name="Fujita N."/>
            <person name="Sugita T."/>
            <person name="Iwasaki W."/>
            <person name="Tanaka N."/>
            <person name="Takashima M."/>
        </authorList>
    </citation>
    <scope>NUCLEOTIDE SEQUENCE</scope>
    <source>
        <strain evidence="3">HIS016</strain>
    </source>
</reference>
<evidence type="ECO:0000256" key="2">
    <source>
        <dbReference type="SAM" id="Phobius"/>
    </source>
</evidence>
<feature type="compositionally biased region" description="Low complexity" evidence="1">
    <location>
        <begin position="224"/>
        <end position="245"/>
    </location>
</feature>
<name>A0AAD3TXC2_9TREE</name>
<accession>A0AAD3TXC2</accession>
<feature type="region of interest" description="Disordered" evidence="1">
    <location>
        <begin position="543"/>
        <end position="584"/>
    </location>
</feature>
<proteinExistence type="predicted"/>
<evidence type="ECO:0000256" key="1">
    <source>
        <dbReference type="SAM" id="MobiDB-lite"/>
    </source>
</evidence>
<keyword evidence="2" id="KW-1133">Transmembrane helix</keyword>
<feature type="compositionally biased region" description="Pro residues" evidence="1">
    <location>
        <begin position="330"/>
        <end position="344"/>
    </location>
</feature>
<organism evidence="3 4">
    <name type="scientific">Cutaneotrichosporon spelunceum</name>
    <dbReference type="NCBI Taxonomy" id="1672016"/>
    <lineage>
        <taxon>Eukaryota</taxon>
        <taxon>Fungi</taxon>
        <taxon>Dikarya</taxon>
        <taxon>Basidiomycota</taxon>
        <taxon>Agaricomycotina</taxon>
        <taxon>Tremellomycetes</taxon>
        <taxon>Trichosporonales</taxon>
        <taxon>Trichosporonaceae</taxon>
        <taxon>Cutaneotrichosporon</taxon>
    </lineage>
</organism>
<feature type="transmembrane region" description="Helical" evidence="2">
    <location>
        <begin position="81"/>
        <end position="101"/>
    </location>
</feature>
<feature type="compositionally biased region" description="Low complexity" evidence="1">
    <location>
        <begin position="473"/>
        <end position="484"/>
    </location>
</feature>
<feature type="transmembrane region" description="Helical" evidence="2">
    <location>
        <begin position="121"/>
        <end position="151"/>
    </location>
</feature>
<feature type="compositionally biased region" description="Polar residues" evidence="1">
    <location>
        <begin position="546"/>
        <end position="556"/>
    </location>
</feature>
<dbReference type="EMBL" id="BTCM01000006">
    <property type="protein sequence ID" value="GMK58618.1"/>
    <property type="molecule type" value="Genomic_DNA"/>
</dbReference>
<gene>
    <name evidence="3" type="ORF">CspeluHIS016_0600600</name>
</gene>
<keyword evidence="2" id="KW-0812">Transmembrane</keyword>